<evidence type="ECO:0000313" key="4">
    <source>
        <dbReference type="Proteomes" id="UP000267821"/>
    </source>
</evidence>
<keyword evidence="4" id="KW-1185">Reference proteome</keyword>
<protein>
    <submittedName>
        <fullName evidence="3">Uncharacterized protein</fullName>
    </submittedName>
</protein>
<feature type="transmembrane region" description="Helical" evidence="2">
    <location>
        <begin position="67"/>
        <end position="89"/>
    </location>
</feature>
<dbReference type="OrthoDB" id="10428063at2759"/>
<dbReference type="Proteomes" id="UP000267821">
    <property type="component" value="Unassembled WGS sequence"/>
</dbReference>
<keyword evidence="2" id="KW-1133">Transmembrane helix</keyword>
<feature type="region of interest" description="Disordered" evidence="1">
    <location>
        <begin position="29"/>
        <end position="49"/>
    </location>
</feature>
<dbReference type="AlphaFoldDB" id="A0A3N4LEV7"/>
<accession>A0A3N4LEV7</accession>
<dbReference type="InParanoid" id="A0A3N4LEV7"/>
<evidence type="ECO:0000313" key="3">
    <source>
        <dbReference type="EMBL" id="RPB19231.1"/>
    </source>
</evidence>
<organism evidence="3 4">
    <name type="scientific">Terfezia boudieri ATCC MYA-4762</name>
    <dbReference type="NCBI Taxonomy" id="1051890"/>
    <lineage>
        <taxon>Eukaryota</taxon>
        <taxon>Fungi</taxon>
        <taxon>Dikarya</taxon>
        <taxon>Ascomycota</taxon>
        <taxon>Pezizomycotina</taxon>
        <taxon>Pezizomycetes</taxon>
        <taxon>Pezizales</taxon>
        <taxon>Pezizaceae</taxon>
        <taxon>Terfezia</taxon>
    </lineage>
</organism>
<evidence type="ECO:0000256" key="1">
    <source>
        <dbReference type="SAM" id="MobiDB-lite"/>
    </source>
</evidence>
<gene>
    <name evidence="3" type="ORF">L211DRAFT_643707</name>
</gene>
<evidence type="ECO:0000256" key="2">
    <source>
        <dbReference type="SAM" id="Phobius"/>
    </source>
</evidence>
<sequence length="247" mass="28575">MKVAAACQEQLKVADKTYLLTKALQKNVMSTNTRRQNRARDEEPENTTRNYTADVNKQLKPASFSDILCICFKAVGLLLIAFICFVTLIHRNHLKVTLDSNRDFNFTGKILDPKTQYRRRNFYTNVQQSKLLMYAGIMGFCAISFSSFFMQLMCFWIAKMWFKQSERVDRAVRLPTPLQMAVIFQIADGGWGGFWGYLTYAKEGKYIGQVTRVVRKMNHKRAVTKQPIPIWAIHWPAWLLLVVLLTG</sequence>
<proteinExistence type="predicted"/>
<reference evidence="3 4" key="1">
    <citation type="journal article" date="2018" name="Nat. Ecol. Evol.">
        <title>Pezizomycetes genomes reveal the molecular basis of ectomycorrhizal truffle lifestyle.</title>
        <authorList>
            <person name="Murat C."/>
            <person name="Payen T."/>
            <person name="Noel B."/>
            <person name="Kuo A."/>
            <person name="Morin E."/>
            <person name="Chen J."/>
            <person name="Kohler A."/>
            <person name="Krizsan K."/>
            <person name="Balestrini R."/>
            <person name="Da Silva C."/>
            <person name="Montanini B."/>
            <person name="Hainaut M."/>
            <person name="Levati E."/>
            <person name="Barry K.W."/>
            <person name="Belfiori B."/>
            <person name="Cichocki N."/>
            <person name="Clum A."/>
            <person name="Dockter R.B."/>
            <person name="Fauchery L."/>
            <person name="Guy J."/>
            <person name="Iotti M."/>
            <person name="Le Tacon F."/>
            <person name="Lindquist E.A."/>
            <person name="Lipzen A."/>
            <person name="Malagnac F."/>
            <person name="Mello A."/>
            <person name="Molinier V."/>
            <person name="Miyauchi S."/>
            <person name="Poulain J."/>
            <person name="Riccioni C."/>
            <person name="Rubini A."/>
            <person name="Sitrit Y."/>
            <person name="Splivallo R."/>
            <person name="Traeger S."/>
            <person name="Wang M."/>
            <person name="Zifcakova L."/>
            <person name="Wipf D."/>
            <person name="Zambonelli A."/>
            <person name="Paolocci F."/>
            <person name="Nowrousian M."/>
            <person name="Ottonello S."/>
            <person name="Baldrian P."/>
            <person name="Spatafora J.W."/>
            <person name="Henrissat B."/>
            <person name="Nagy L.G."/>
            <person name="Aury J.M."/>
            <person name="Wincker P."/>
            <person name="Grigoriev I.V."/>
            <person name="Bonfante P."/>
            <person name="Martin F.M."/>
        </authorList>
    </citation>
    <scope>NUCLEOTIDE SEQUENCE [LARGE SCALE GENOMIC DNA]</scope>
    <source>
        <strain evidence="3 4">ATCC MYA-4762</strain>
    </source>
</reference>
<name>A0A3N4LEV7_9PEZI</name>
<keyword evidence="2" id="KW-0812">Transmembrane</keyword>
<keyword evidence="2" id="KW-0472">Membrane</keyword>
<feature type="transmembrane region" description="Helical" evidence="2">
    <location>
        <begin position="228"/>
        <end position="246"/>
    </location>
</feature>
<feature type="transmembrane region" description="Helical" evidence="2">
    <location>
        <begin position="131"/>
        <end position="158"/>
    </location>
</feature>
<dbReference type="EMBL" id="ML121595">
    <property type="protein sequence ID" value="RPB19231.1"/>
    <property type="molecule type" value="Genomic_DNA"/>
</dbReference>